<reference evidence="6" key="1">
    <citation type="submission" date="2019-08" db="EMBL/GenBank/DDBJ databases">
        <title>Comparative genome analysis confer to the adaptation heavy metal polluted environment.</title>
        <authorList>
            <person name="Li Y."/>
        </authorList>
    </citation>
    <scope>NUCLEOTIDE SEQUENCE [LARGE SCALE GENOMIC DNA]</scope>
    <source>
        <strain evidence="6">P1</strain>
    </source>
</reference>
<protein>
    <submittedName>
        <fullName evidence="6">DoxX family membrane protein</fullName>
    </submittedName>
</protein>
<feature type="transmembrane region" description="Helical" evidence="5">
    <location>
        <begin position="98"/>
        <end position="117"/>
    </location>
</feature>
<evidence type="ECO:0000313" key="7">
    <source>
        <dbReference type="Proteomes" id="UP000251402"/>
    </source>
</evidence>
<dbReference type="OrthoDB" id="8161897at2"/>
<comment type="subcellular location">
    <subcellularLocation>
        <location evidence="1">Membrane</location>
        <topology evidence="1">Multi-pass membrane protein</topology>
    </subcellularLocation>
</comment>
<keyword evidence="2 5" id="KW-0812">Transmembrane</keyword>
<dbReference type="Pfam" id="PF07681">
    <property type="entry name" value="DoxX"/>
    <property type="match status" value="1"/>
</dbReference>
<evidence type="ECO:0000256" key="4">
    <source>
        <dbReference type="ARBA" id="ARBA00023136"/>
    </source>
</evidence>
<evidence type="ECO:0000256" key="3">
    <source>
        <dbReference type="ARBA" id="ARBA00022989"/>
    </source>
</evidence>
<evidence type="ECO:0000313" key="6">
    <source>
        <dbReference type="EMBL" id="QEM10028.1"/>
    </source>
</evidence>
<dbReference type="AlphaFoldDB" id="A0A5C1HYY9"/>
<organism evidence="6 7">
    <name type="scientific">Mucilaginibacter rubeus</name>
    <dbReference type="NCBI Taxonomy" id="2027860"/>
    <lineage>
        <taxon>Bacteria</taxon>
        <taxon>Pseudomonadati</taxon>
        <taxon>Bacteroidota</taxon>
        <taxon>Sphingobacteriia</taxon>
        <taxon>Sphingobacteriales</taxon>
        <taxon>Sphingobacteriaceae</taxon>
        <taxon>Mucilaginibacter</taxon>
    </lineage>
</organism>
<evidence type="ECO:0000256" key="1">
    <source>
        <dbReference type="ARBA" id="ARBA00004141"/>
    </source>
</evidence>
<dbReference type="GO" id="GO:0016020">
    <property type="term" value="C:membrane"/>
    <property type="evidence" value="ECO:0007669"/>
    <property type="project" value="UniProtKB-SubCell"/>
</dbReference>
<gene>
    <name evidence="6" type="ORF">DEO27_008330</name>
</gene>
<dbReference type="Proteomes" id="UP000251402">
    <property type="component" value="Chromosome"/>
</dbReference>
<keyword evidence="7" id="KW-1185">Reference proteome</keyword>
<feature type="transmembrane region" description="Helical" evidence="5">
    <location>
        <begin position="74"/>
        <end position="92"/>
    </location>
</feature>
<accession>A0A5C1HYY9</accession>
<evidence type="ECO:0000256" key="2">
    <source>
        <dbReference type="ARBA" id="ARBA00022692"/>
    </source>
</evidence>
<dbReference type="EMBL" id="CP043450">
    <property type="protein sequence ID" value="QEM10028.1"/>
    <property type="molecule type" value="Genomic_DNA"/>
</dbReference>
<keyword evidence="3 5" id="KW-1133">Transmembrane helix</keyword>
<dbReference type="RefSeq" id="WP_112570412.1">
    <property type="nucleotide sequence ID" value="NZ_CP043450.1"/>
</dbReference>
<name>A0A5C1HYY9_9SPHI</name>
<sequence length="126" mass="13936">MKSKIQFVLCLLTGLMFINAGLNKFLNYMPMPKDMPEKMMKVMQAYMEIGWLMPLVGAAEVVGGLLLIIPRTRALGAVVLVPILTGILLSNISVAPSGLPIVLVLIAIVAWVIIDNWEKYLPMIRK</sequence>
<dbReference type="KEGG" id="mrub:DEO27_008330"/>
<proteinExistence type="predicted"/>
<dbReference type="InterPro" id="IPR032808">
    <property type="entry name" value="DoxX"/>
</dbReference>
<feature type="transmembrane region" description="Helical" evidence="5">
    <location>
        <begin position="44"/>
        <end position="67"/>
    </location>
</feature>
<evidence type="ECO:0000256" key="5">
    <source>
        <dbReference type="SAM" id="Phobius"/>
    </source>
</evidence>
<keyword evidence="4 5" id="KW-0472">Membrane</keyword>